<comment type="caution">
    <text evidence="1">The sequence shown here is derived from an EMBL/GenBank/DDBJ whole genome shotgun (WGS) entry which is preliminary data.</text>
</comment>
<evidence type="ECO:0000313" key="2">
    <source>
        <dbReference type="Proteomes" id="UP000235145"/>
    </source>
</evidence>
<dbReference type="Proteomes" id="UP000235145">
    <property type="component" value="Unassembled WGS sequence"/>
</dbReference>
<dbReference type="AlphaFoldDB" id="A0A9R1UHL5"/>
<keyword evidence="2" id="KW-1185">Reference proteome</keyword>
<dbReference type="EMBL" id="NBSK02000009">
    <property type="protein sequence ID" value="KAJ0187155.1"/>
    <property type="molecule type" value="Genomic_DNA"/>
</dbReference>
<sequence>MQKSLTNNAFDCSTIQHTQQLLLQLVDLNLGAKSWRTYKTDQFVRRCLGNHVLVIICTCQRVSNVTLYYIIILCARNSPKRAFISGWRLSGCFDMKHSTWSLACAFRECVFPFVSFPCSVSMDDLTNVFNNSLHQLSNEDVVRVSLLNMLEQRFLRKYLRHSVTNEHMTLLCTMFDKIEDHLNPNSARIDSRHTYTLLGFVYEFKVCTLYLIRVFKQQVL</sequence>
<organism evidence="1 2">
    <name type="scientific">Lactuca sativa</name>
    <name type="common">Garden lettuce</name>
    <dbReference type="NCBI Taxonomy" id="4236"/>
    <lineage>
        <taxon>Eukaryota</taxon>
        <taxon>Viridiplantae</taxon>
        <taxon>Streptophyta</taxon>
        <taxon>Embryophyta</taxon>
        <taxon>Tracheophyta</taxon>
        <taxon>Spermatophyta</taxon>
        <taxon>Magnoliopsida</taxon>
        <taxon>eudicotyledons</taxon>
        <taxon>Gunneridae</taxon>
        <taxon>Pentapetalae</taxon>
        <taxon>asterids</taxon>
        <taxon>campanulids</taxon>
        <taxon>Asterales</taxon>
        <taxon>Asteraceae</taxon>
        <taxon>Cichorioideae</taxon>
        <taxon>Cichorieae</taxon>
        <taxon>Lactucinae</taxon>
        <taxon>Lactuca</taxon>
    </lineage>
</organism>
<name>A0A9R1UHL5_LACSA</name>
<gene>
    <name evidence="1" type="ORF">LSAT_V11C900456000</name>
</gene>
<proteinExistence type="predicted"/>
<accession>A0A9R1UHL5</accession>
<protein>
    <submittedName>
        <fullName evidence="1">Uncharacterized protein</fullName>
    </submittedName>
</protein>
<reference evidence="1 2" key="1">
    <citation type="journal article" date="2017" name="Nat. Commun.">
        <title>Genome assembly with in vitro proximity ligation data and whole-genome triplication in lettuce.</title>
        <authorList>
            <person name="Reyes-Chin-Wo S."/>
            <person name="Wang Z."/>
            <person name="Yang X."/>
            <person name="Kozik A."/>
            <person name="Arikit S."/>
            <person name="Song C."/>
            <person name="Xia L."/>
            <person name="Froenicke L."/>
            <person name="Lavelle D.O."/>
            <person name="Truco M.J."/>
            <person name="Xia R."/>
            <person name="Zhu S."/>
            <person name="Xu C."/>
            <person name="Xu H."/>
            <person name="Xu X."/>
            <person name="Cox K."/>
            <person name="Korf I."/>
            <person name="Meyers B.C."/>
            <person name="Michelmore R.W."/>
        </authorList>
    </citation>
    <scope>NUCLEOTIDE SEQUENCE [LARGE SCALE GENOMIC DNA]</scope>
    <source>
        <strain evidence="2">cv. Salinas</strain>
        <tissue evidence="1">Seedlings</tissue>
    </source>
</reference>
<evidence type="ECO:0000313" key="1">
    <source>
        <dbReference type="EMBL" id="KAJ0187155.1"/>
    </source>
</evidence>